<dbReference type="CDD" id="cd10951">
    <property type="entry name" value="CE4_ClCDA_like"/>
    <property type="match status" value="1"/>
</dbReference>
<comment type="caution">
    <text evidence="9">The sequence shown here is derived from an EMBL/GenBank/DDBJ whole genome shotgun (WGS) entry which is preliminary data.</text>
</comment>
<dbReference type="Gene3D" id="3.20.20.370">
    <property type="entry name" value="Glycoside hydrolase/deacetylase"/>
    <property type="match status" value="1"/>
</dbReference>
<feature type="chain" id="PRO_5045123833" description="NodB homology domain-containing protein" evidence="7">
    <location>
        <begin position="18"/>
        <end position="249"/>
    </location>
</feature>
<evidence type="ECO:0000256" key="7">
    <source>
        <dbReference type="SAM" id="SignalP"/>
    </source>
</evidence>
<proteinExistence type="predicted"/>
<evidence type="ECO:0000256" key="3">
    <source>
        <dbReference type="ARBA" id="ARBA00022729"/>
    </source>
</evidence>
<dbReference type="PANTHER" id="PTHR46471">
    <property type="entry name" value="CHITIN DEACETYLASE"/>
    <property type="match status" value="1"/>
</dbReference>
<sequence>MILPSLLPLAFFSLVTATLVPNTELSASNSGLMEQRMYPYGTYINHCDVPGTVALTFDDGPYIYTEELLDLLDAYGAKATFFMNGHNLETNHRLLQRIVNEGHQLASHTWGHPNLPVLSRDQIIQQMTLLESAFESIVGVVPTYMRPPYLSVSDYVLGVMADLGYHVIGASVDTKDYENDHPDLIGRSVEKFNLELDQGGTIILAHDIHEQTVHTLTHIMLDEIVQRGLQRKSLFCLFVPVSTSGGFAN</sequence>
<dbReference type="RefSeq" id="XP_070889392.1">
    <property type="nucleotide sequence ID" value="XM_071026692.1"/>
</dbReference>
<name>A0ABR4M0S3_9EURO</name>
<dbReference type="Proteomes" id="UP001610432">
    <property type="component" value="Unassembled WGS sequence"/>
</dbReference>
<keyword evidence="10" id="KW-1185">Reference proteome</keyword>
<evidence type="ECO:0000256" key="6">
    <source>
        <dbReference type="ARBA" id="ARBA00023285"/>
    </source>
</evidence>
<evidence type="ECO:0000256" key="2">
    <source>
        <dbReference type="ARBA" id="ARBA00022723"/>
    </source>
</evidence>
<dbReference type="InterPro" id="IPR011330">
    <property type="entry name" value="Glyco_hydro/deAcase_b/a-brl"/>
</dbReference>
<feature type="domain" description="NodB homology" evidence="8">
    <location>
        <begin position="51"/>
        <end position="232"/>
    </location>
</feature>
<dbReference type="PANTHER" id="PTHR46471:SF2">
    <property type="entry name" value="CHITIN DEACETYLASE-RELATED"/>
    <property type="match status" value="1"/>
</dbReference>
<dbReference type="GeneID" id="98141764"/>
<evidence type="ECO:0000256" key="4">
    <source>
        <dbReference type="ARBA" id="ARBA00022801"/>
    </source>
</evidence>
<dbReference type="Pfam" id="PF01522">
    <property type="entry name" value="Polysacc_deac_1"/>
    <property type="match status" value="1"/>
</dbReference>
<gene>
    <name evidence="9" type="ORF">BJX67DRAFT_283063</name>
</gene>
<dbReference type="EMBL" id="JBFXLQ010000006">
    <property type="protein sequence ID" value="KAL2870413.1"/>
    <property type="molecule type" value="Genomic_DNA"/>
</dbReference>
<dbReference type="SUPFAM" id="SSF88713">
    <property type="entry name" value="Glycoside hydrolase/deacetylase"/>
    <property type="match status" value="1"/>
</dbReference>
<reference evidence="9 10" key="1">
    <citation type="submission" date="2024-07" db="EMBL/GenBank/DDBJ databases">
        <title>Section-level genome sequencing and comparative genomics of Aspergillus sections Usti and Cavernicolus.</title>
        <authorList>
            <consortium name="Lawrence Berkeley National Laboratory"/>
            <person name="Nybo J.L."/>
            <person name="Vesth T.C."/>
            <person name="Theobald S."/>
            <person name="Frisvad J.C."/>
            <person name="Larsen T.O."/>
            <person name="Kjaerboelling I."/>
            <person name="Rothschild-Mancinelli K."/>
            <person name="Lyhne E.K."/>
            <person name="Kogle M.E."/>
            <person name="Barry K."/>
            <person name="Clum A."/>
            <person name="Na H."/>
            <person name="Ledsgaard L."/>
            <person name="Lin J."/>
            <person name="Lipzen A."/>
            <person name="Kuo A."/>
            <person name="Riley R."/>
            <person name="Mondo S."/>
            <person name="Labutti K."/>
            <person name="Haridas S."/>
            <person name="Pangalinan J."/>
            <person name="Salamov A.A."/>
            <person name="Simmons B.A."/>
            <person name="Magnuson J.K."/>
            <person name="Chen J."/>
            <person name="Drula E."/>
            <person name="Henrissat B."/>
            <person name="Wiebenga A."/>
            <person name="Lubbers R.J."/>
            <person name="Gomes A.C."/>
            <person name="Macurrencykelacurrency M.R."/>
            <person name="Stajich J."/>
            <person name="Grigoriev I.V."/>
            <person name="Mortensen U.H."/>
            <person name="De Vries R.P."/>
            <person name="Baker S.E."/>
            <person name="Andersen M.R."/>
        </authorList>
    </citation>
    <scope>NUCLEOTIDE SEQUENCE [LARGE SCALE GENOMIC DNA]</scope>
    <source>
        <strain evidence="9 10">CBS 449.75</strain>
    </source>
</reference>
<comment type="cofactor">
    <cofactor evidence="1">
        <name>Co(2+)</name>
        <dbReference type="ChEBI" id="CHEBI:48828"/>
    </cofactor>
</comment>
<accession>A0ABR4M0S3</accession>
<organism evidence="9 10">
    <name type="scientific">Aspergillus lucknowensis</name>
    <dbReference type="NCBI Taxonomy" id="176173"/>
    <lineage>
        <taxon>Eukaryota</taxon>
        <taxon>Fungi</taxon>
        <taxon>Dikarya</taxon>
        <taxon>Ascomycota</taxon>
        <taxon>Pezizomycotina</taxon>
        <taxon>Eurotiomycetes</taxon>
        <taxon>Eurotiomycetidae</taxon>
        <taxon>Eurotiales</taxon>
        <taxon>Aspergillaceae</taxon>
        <taxon>Aspergillus</taxon>
        <taxon>Aspergillus subgen. Nidulantes</taxon>
    </lineage>
</organism>
<evidence type="ECO:0000313" key="10">
    <source>
        <dbReference type="Proteomes" id="UP001610432"/>
    </source>
</evidence>
<evidence type="ECO:0000259" key="8">
    <source>
        <dbReference type="PROSITE" id="PS51677"/>
    </source>
</evidence>
<keyword evidence="6" id="KW-0170">Cobalt</keyword>
<dbReference type="InterPro" id="IPR002509">
    <property type="entry name" value="NODB_dom"/>
</dbReference>
<keyword evidence="4" id="KW-0378">Hydrolase</keyword>
<keyword evidence="3 7" id="KW-0732">Signal</keyword>
<protein>
    <recommendedName>
        <fullName evidence="8">NodB homology domain-containing protein</fullName>
    </recommendedName>
</protein>
<keyword evidence="2" id="KW-0479">Metal-binding</keyword>
<evidence type="ECO:0000313" key="9">
    <source>
        <dbReference type="EMBL" id="KAL2870413.1"/>
    </source>
</evidence>
<evidence type="ECO:0000256" key="1">
    <source>
        <dbReference type="ARBA" id="ARBA00001941"/>
    </source>
</evidence>
<keyword evidence="5" id="KW-0119">Carbohydrate metabolism</keyword>
<feature type="signal peptide" evidence="7">
    <location>
        <begin position="1"/>
        <end position="17"/>
    </location>
</feature>
<dbReference type="PROSITE" id="PS51677">
    <property type="entry name" value="NODB"/>
    <property type="match status" value="1"/>
</dbReference>
<evidence type="ECO:0000256" key="5">
    <source>
        <dbReference type="ARBA" id="ARBA00023277"/>
    </source>
</evidence>